<organism evidence="6 7">
    <name type="scientific">Rugosimonospora africana</name>
    <dbReference type="NCBI Taxonomy" id="556532"/>
    <lineage>
        <taxon>Bacteria</taxon>
        <taxon>Bacillati</taxon>
        <taxon>Actinomycetota</taxon>
        <taxon>Actinomycetes</taxon>
        <taxon>Micromonosporales</taxon>
        <taxon>Micromonosporaceae</taxon>
        <taxon>Rugosimonospora</taxon>
    </lineage>
</organism>
<feature type="domain" description="HTH asnC-type" evidence="5">
    <location>
        <begin position="183"/>
        <end position="243"/>
    </location>
</feature>
<dbReference type="PANTHER" id="PTHR30154:SF34">
    <property type="entry name" value="TRANSCRIPTIONAL REGULATOR AZLB"/>
    <property type="match status" value="1"/>
</dbReference>
<protein>
    <submittedName>
        <fullName evidence="6">AsnC family transcriptional regulator</fullName>
    </submittedName>
</protein>
<dbReference type="SUPFAM" id="SSF54909">
    <property type="entry name" value="Dimeric alpha+beta barrel"/>
    <property type="match status" value="2"/>
</dbReference>
<keyword evidence="2" id="KW-0238">DNA-binding</keyword>
<dbReference type="AlphaFoldDB" id="A0A8J3VWS5"/>
<name>A0A8J3VWS5_9ACTN</name>
<evidence type="ECO:0000256" key="1">
    <source>
        <dbReference type="ARBA" id="ARBA00023015"/>
    </source>
</evidence>
<dbReference type="SUPFAM" id="SSF46785">
    <property type="entry name" value="Winged helix' DNA-binding domain"/>
    <property type="match status" value="2"/>
</dbReference>
<feature type="compositionally biased region" description="Basic residues" evidence="4">
    <location>
        <begin position="362"/>
        <end position="373"/>
    </location>
</feature>
<proteinExistence type="predicted"/>
<feature type="domain" description="HTH asnC-type" evidence="5">
    <location>
        <begin position="10"/>
        <end position="70"/>
    </location>
</feature>
<dbReference type="InterPro" id="IPR019887">
    <property type="entry name" value="Tscrpt_reg_AsnC/Lrp_C"/>
</dbReference>
<dbReference type="PANTHER" id="PTHR30154">
    <property type="entry name" value="LEUCINE-RESPONSIVE REGULATORY PROTEIN"/>
    <property type="match status" value="1"/>
</dbReference>
<dbReference type="GO" id="GO:0043565">
    <property type="term" value="F:sequence-specific DNA binding"/>
    <property type="evidence" value="ECO:0007669"/>
    <property type="project" value="InterPro"/>
</dbReference>
<dbReference type="InterPro" id="IPR036388">
    <property type="entry name" value="WH-like_DNA-bd_sf"/>
</dbReference>
<feature type="region of interest" description="Disordered" evidence="4">
    <location>
        <begin position="351"/>
        <end position="373"/>
    </location>
</feature>
<evidence type="ECO:0000256" key="4">
    <source>
        <dbReference type="SAM" id="MobiDB-lite"/>
    </source>
</evidence>
<reference evidence="6" key="1">
    <citation type="submission" date="2021-01" db="EMBL/GenBank/DDBJ databases">
        <title>Whole genome shotgun sequence of Rugosimonospora africana NBRC 104875.</title>
        <authorList>
            <person name="Komaki H."/>
            <person name="Tamura T."/>
        </authorList>
    </citation>
    <scope>NUCLEOTIDE SEQUENCE</scope>
    <source>
        <strain evidence="6">NBRC 104875</strain>
    </source>
</reference>
<dbReference type="SMART" id="SM00344">
    <property type="entry name" value="HTH_ASNC"/>
    <property type="match status" value="2"/>
</dbReference>
<accession>A0A8J3VWS5</accession>
<dbReference type="PROSITE" id="PS50956">
    <property type="entry name" value="HTH_ASNC_2"/>
    <property type="match status" value="2"/>
</dbReference>
<evidence type="ECO:0000313" key="7">
    <source>
        <dbReference type="Proteomes" id="UP000642748"/>
    </source>
</evidence>
<dbReference type="PRINTS" id="PR00033">
    <property type="entry name" value="HTHASNC"/>
</dbReference>
<gene>
    <name evidence="6" type="ORF">Raf01_93760</name>
</gene>
<dbReference type="Proteomes" id="UP000642748">
    <property type="component" value="Unassembled WGS sequence"/>
</dbReference>
<evidence type="ECO:0000259" key="5">
    <source>
        <dbReference type="PROSITE" id="PS50956"/>
    </source>
</evidence>
<keyword evidence="7" id="KW-1185">Reference proteome</keyword>
<evidence type="ECO:0000313" key="6">
    <source>
        <dbReference type="EMBL" id="GIH21204.1"/>
    </source>
</evidence>
<evidence type="ECO:0000256" key="3">
    <source>
        <dbReference type="ARBA" id="ARBA00023163"/>
    </source>
</evidence>
<dbReference type="InterPro" id="IPR011008">
    <property type="entry name" value="Dimeric_a/b-barrel"/>
</dbReference>
<dbReference type="InterPro" id="IPR019885">
    <property type="entry name" value="Tscrpt_reg_HTH_AsnC-type_CS"/>
</dbReference>
<dbReference type="Pfam" id="PF01037">
    <property type="entry name" value="AsnC_trans_reg"/>
    <property type="match status" value="2"/>
</dbReference>
<dbReference type="GO" id="GO:0005829">
    <property type="term" value="C:cytosol"/>
    <property type="evidence" value="ECO:0007669"/>
    <property type="project" value="TreeGrafter"/>
</dbReference>
<sequence length="373" mass="40700">MNGASKTPRFDDVDRRIVAALQADPRASWSQLGGVTGVSETTVLRRVQRLRDSGSLVIVAAPDALRCGFGQPVLLHFRTVPGEGSRLAHYLAERDDVRYVSLLTGRSDVMCELITPDHGYLSRVLMHDLPDTKWVTGTRTEIVLKRFKTRDQWSHTLLDGAAAPLAPDDGAITAAVPEKGGQLDAMDIKLLAALGPDGRRSYADLSHELGLSETAVARRVNALTAAHRLYFVAMVDPAALGFEFEVMLHIRVELARLESIALALAAMTEVRYVSATTGDSDLAVDAIFRDANDLYEFMTHTLARIPGVREVELDVVLESIKREYRYPLFSAGAPTSAHPLALAAAARMRDAEAPHVDVTPSRTKKKSKTTTGH</sequence>
<dbReference type="InterPro" id="IPR036390">
    <property type="entry name" value="WH_DNA-bd_sf"/>
</dbReference>
<keyword evidence="1" id="KW-0805">Transcription regulation</keyword>
<keyword evidence="3" id="KW-0804">Transcription</keyword>
<dbReference type="GO" id="GO:0043200">
    <property type="term" value="P:response to amino acid"/>
    <property type="evidence" value="ECO:0007669"/>
    <property type="project" value="TreeGrafter"/>
</dbReference>
<evidence type="ECO:0000256" key="2">
    <source>
        <dbReference type="ARBA" id="ARBA00023125"/>
    </source>
</evidence>
<dbReference type="EMBL" id="BONZ01000119">
    <property type="protein sequence ID" value="GIH21204.1"/>
    <property type="molecule type" value="Genomic_DNA"/>
</dbReference>
<dbReference type="Pfam" id="PF13404">
    <property type="entry name" value="HTH_AsnC-type"/>
    <property type="match status" value="2"/>
</dbReference>
<dbReference type="RefSeq" id="WP_203924598.1">
    <property type="nucleotide sequence ID" value="NZ_BONZ01000119.1"/>
</dbReference>
<dbReference type="Gene3D" id="3.30.70.920">
    <property type="match status" value="2"/>
</dbReference>
<dbReference type="InterPro" id="IPR019888">
    <property type="entry name" value="Tscrpt_reg_AsnC-like"/>
</dbReference>
<dbReference type="InterPro" id="IPR000485">
    <property type="entry name" value="AsnC-type_HTH_dom"/>
</dbReference>
<dbReference type="Gene3D" id="1.10.10.10">
    <property type="entry name" value="Winged helix-like DNA-binding domain superfamily/Winged helix DNA-binding domain"/>
    <property type="match status" value="2"/>
</dbReference>
<comment type="caution">
    <text evidence="6">The sequence shown here is derived from an EMBL/GenBank/DDBJ whole genome shotgun (WGS) entry which is preliminary data.</text>
</comment>
<dbReference type="PROSITE" id="PS00519">
    <property type="entry name" value="HTH_ASNC_1"/>
    <property type="match status" value="1"/>
</dbReference>